<evidence type="ECO:0000313" key="1">
    <source>
        <dbReference type="EMBL" id="MFC1407727.1"/>
    </source>
</evidence>
<gene>
    <name evidence="1" type="ORF">ACEZDG_00335</name>
</gene>
<accession>A0ABV6V1X5</accession>
<dbReference type="Pfam" id="PF20703">
    <property type="entry name" value="nSTAND1"/>
    <property type="match status" value="1"/>
</dbReference>
<dbReference type="Gene3D" id="3.40.50.300">
    <property type="entry name" value="P-loop containing nucleotide triphosphate hydrolases"/>
    <property type="match status" value="1"/>
</dbReference>
<proteinExistence type="predicted"/>
<dbReference type="PANTHER" id="PTHR47691:SF3">
    <property type="entry name" value="HTH-TYPE TRANSCRIPTIONAL REGULATOR RV0890C-RELATED"/>
    <property type="match status" value="1"/>
</dbReference>
<dbReference type="InterPro" id="IPR027417">
    <property type="entry name" value="P-loop_NTPase"/>
</dbReference>
<reference evidence="1 2" key="1">
    <citation type="submission" date="2024-09" db="EMBL/GenBank/DDBJ databases">
        <authorList>
            <person name="Lee S.D."/>
        </authorList>
    </citation>
    <scope>NUCLEOTIDE SEQUENCE [LARGE SCALE GENOMIC DNA]</scope>
    <source>
        <strain evidence="1 2">N1-1</strain>
    </source>
</reference>
<name>A0ABV6V1X5_9ACTN</name>
<organism evidence="1 2">
    <name type="scientific">Streptacidiphilus alkalitolerans</name>
    <dbReference type="NCBI Taxonomy" id="3342712"/>
    <lineage>
        <taxon>Bacteria</taxon>
        <taxon>Bacillati</taxon>
        <taxon>Actinomycetota</taxon>
        <taxon>Actinomycetes</taxon>
        <taxon>Kitasatosporales</taxon>
        <taxon>Streptomycetaceae</taxon>
        <taxon>Streptacidiphilus</taxon>
    </lineage>
</organism>
<dbReference type="Proteomes" id="UP001592582">
    <property type="component" value="Unassembled WGS sequence"/>
</dbReference>
<dbReference type="SUPFAM" id="SSF48452">
    <property type="entry name" value="TPR-like"/>
    <property type="match status" value="1"/>
</dbReference>
<dbReference type="InterPro" id="IPR011990">
    <property type="entry name" value="TPR-like_helical_dom_sf"/>
</dbReference>
<dbReference type="InterPro" id="IPR049052">
    <property type="entry name" value="nSTAND1"/>
</dbReference>
<comment type="caution">
    <text evidence="1">The sequence shown here is derived from an EMBL/GenBank/DDBJ whole genome shotgun (WGS) entry which is preliminary data.</text>
</comment>
<protein>
    <submittedName>
        <fullName evidence="1">Regulator</fullName>
    </submittedName>
</protein>
<dbReference type="PANTHER" id="PTHR47691">
    <property type="entry name" value="REGULATOR-RELATED"/>
    <property type="match status" value="1"/>
</dbReference>
<dbReference type="PRINTS" id="PR00364">
    <property type="entry name" value="DISEASERSIST"/>
</dbReference>
<sequence>MSSSARGNLPAETTAFVGRSTELAEAQRLLSSARLVTVVGPGGVGKSRLGLRAAALAATGPNDGAWVVECSLVSDPALLGHAVTEALRLTDGTARPPVEVLVEQLRERELLLVLDGFEHLVDAAATLVAQLLAAVPGLRVLATGRQPLGVPGEHLLQVPPLPADSPEAQAVQLFVQRAAAVLPGFRLTPANAEAVAALCRRLDGIPLALELAAGRLRVLSVEQITERLDDRFRILTGGARTALPRHQTMRTAVGWSHELCTPAERLLWARISVFAGGFDLDAAEYVCSGDGLPADDVLDLLSELVAKSIVIRDVLPDDGAGDEADAGRGGEQGGVRYRLLDTLREYGARWLREAADEQRLRRRHRDWYLGLATWGEIEWFSARQAQTGDRTHRAHANLRVALDYCLTEPGEEQLGLFLAGTLWYFWVGCGHLSEGRHWLDRALALSGEPTEARAKALWVTGYMATLQGDLVRARPALEECRRQALETGDDRALAYAVHRQGCAALIGDELPRAAELFEEALWHYEKLGELNSNVVMAMFELGLAMIFQGDTAGGEVWMSKVRDICEEFGEQWAYAYGLFAVAYSEWIGGDLRSARRHARECVRLSHGFRDLVGVVLGIEVLALLATEPADDGTAGDLGEARLLQGAAHSIWRSVGVPLFGSRSFNAAHLACEVRVLAELPEQDAAESFRRGTLLDLDAAVARALQSAGGSGGGATPDGGVPGPRPVPSCPRSPAPADA</sequence>
<keyword evidence="2" id="KW-1185">Reference proteome</keyword>
<dbReference type="Gene3D" id="1.25.40.10">
    <property type="entry name" value="Tetratricopeptide repeat domain"/>
    <property type="match status" value="1"/>
</dbReference>
<dbReference type="SUPFAM" id="SSF52540">
    <property type="entry name" value="P-loop containing nucleoside triphosphate hydrolases"/>
    <property type="match status" value="1"/>
</dbReference>
<evidence type="ECO:0000313" key="2">
    <source>
        <dbReference type="Proteomes" id="UP001592582"/>
    </source>
</evidence>
<dbReference type="EMBL" id="JBHEZX010000001">
    <property type="protein sequence ID" value="MFC1407727.1"/>
    <property type="molecule type" value="Genomic_DNA"/>
</dbReference>